<proteinExistence type="predicted"/>
<reference evidence="3 4" key="1">
    <citation type="submission" date="2016-10" db="EMBL/GenBank/DDBJ databases">
        <authorList>
            <person name="de Groot N.N."/>
        </authorList>
    </citation>
    <scope>NUCLEOTIDE SEQUENCE [LARGE SCALE GENOMIC DNA]</scope>
    <source>
        <strain evidence="3 4">Nv1</strain>
    </source>
</reference>
<evidence type="ECO:0000259" key="2">
    <source>
        <dbReference type="Pfam" id="PF03432"/>
    </source>
</evidence>
<keyword evidence="4" id="KW-1185">Reference proteome</keyword>
<gene>
    <name evidence="3" type="ORF">SAMN05216387_105198</name>
</gene>
<evidence type="ECO:0000256" key="1">
    <source>
        <dbReference type="SAM" id="MobiDB-lite"/>
    </source>
</evidence>
<dbReference type="EMBL" id="FOBH01000005">
    <property type="protein sequence ID" value="SEL14224.1"/>
    <property type="molecule type" value="Genomic_DNA"/>
</dbReference>
<accession>A0A1H7MSM8</accession>
<evidence type="ECO:0000313" key="3">
    <source>
        <dbReference type="EMBL" id="SEL14224.1"/>
    </source>
</evidence>
<name>A0A1H7MSM8_9PROT</name>
<dbReference type="RefSeq" id="WP_090828640.1">
    <property type="nucleotide sequence ID" value="NZ_FOBH01000005.1"/>
</dbReference>
<dbReference type="OrthoDB" id="1826980at2"/>
<evidence type="ECO:0000313" key="4">
    <source>
        <dbReference type="Proteomes" id="UP000198620"/>
    </source>
</evidence>
<feature type="region of interest" description="Disordered" evidence="1">
    <location>
        <begin position="410"/>
        <end position="432"/>
    </location>
</feature>
<dbReference type="Proteomes" id="UP000198620">
    <property type="component" value="Unassembled WGS sequence"/>
</dbReference>
<dbReference type="Pfam" id="PF03432">
    <property type="entry name" value="Relaxase"/>
    <property type="match status" value="1"/>
</dbReference>
<protein>
    <submittedName>
        <fullName evidence="3">Relaxase/Mobilisation nuclease domain-containing protein</fullName>
    </submittedName>
</protein>
<dbReference type="InterPro" id="IPR005094">
    <property type="entry name" value="Endonuclease_MobA/VirD2"/>
</dbReference>
<organism evidence="3 4">
    <name type="scientific">Nitrosovibrio tenuis</name>
    <dbReference type="NCBI Taxonomy" id="1233"/>
    <lineage>
        <taxon>Bacteria</taxon>
        <taxon>Pseudomonadati</taxon>
        <taxon>Pseudomonadota</taxon>
        <taxon>Betaproteobacteria</taxon>
        <taxon>Nitrosomonadales</taxon>
        <taxon>Nitrosomonadaceae</taxon>
        <taxon>Nitrosovibrio</taxon>
    </lineage>
</organism>
<feature type="domain" description="MobA/VirD2-like nuclease" evidence="2">
    <location>
        <begin position="21"/>
        <end position="145"/>
    </location>
</feature>
<dbReference type="AlphaFoldDB" id="A0A1H7MSM8"/>
<dbReference type="STRING" id="1233.SAMN05216387_105198"/>
<sequence>MILVGNQRGGAKDLALHLLKQENEHVEVHEVRGFASDNLMAALNEAYAISRATRCKQFLFSLSLNPPKHENVSTETFKQAIDRAEEKLGLNDQPRAIVFHEKKGRRHCHAVWSRIKLDEMKAVQLSFSKRRLIDLSRELFLEHGWTMPAGLRQAHARDPLNFTLAEWQQAKRIGKDPKQIKAVLQECWSLGKTQNAFAHALKEQGYLLARGDRRGFVAVDHRGEVFAVSKWVGIKTKEVRTRLTDEKNLPSVDEARIRIATDMTARLDTLSQEQMTVFATRRAELEEKRQALASQNQAERQKLIAIQQSYWQEKHQEWQNNFNKGMRGLFDRLTGRRKQIEERNELDAWQVQVRQQQERDALIFQQLETRRTLQARIERLESLKSYRLDELEHDRSQYQAMRDQRLEQLETQRQERNRDRPLPRQRGPEWTR</sequence>